<dbReference type="PANTHER" id="PTHR43744">
    <property type="entry name" value="ABC TRANSPORTER PERMEASE PROTEIN MG189-RELATED-RELATED"/>
    <property type="match status" value="1"/>
</dbReference>
<evidence type="ECO:0000256" key="5">
    <source>
        <dbReference type="ARBA" id="ARBA00022989"/>
    </source>
</evidence>
<dbReference type="EMBL" id="WHOD01000102">
    <property type="protein sequence ID" value="NOU96824.1"/>
    <property type="molecule type" value="Genomic_DNA"/>
</dbReference>
<feature type="transmembrane region" description="Helical" evidence="7">
    <location>
        <begin position="34"/>
        <end position="52"/>
    </location>
</feature>
<dbReference type="AlphaFoldDB" id="A0A972GYF9"/>
<evidence type="ECO:0000313" key="10">
    <source>
        <dbReference type="Proteomes" id="UP000641588"/>
    </source>
</evidence>
<feature type="transmembrane region" description="Helical" evidence="7">
    <location>
        <begin position="283"/>
        <end position="303"/>
    </location>
</feature>
<dbReference type="GO" id="GO:0005886">
    <property type="term" value="C:plasma membrane"/>
    <property type="evidence" value="ECO:0007669"/>
    <property type="project" value="UniProtKB-SubCell"/>
</dbReference>
<evidence type="ECO:0000256" key="2">
    <source>
        <dbReference type="ARBA" id="ARBA00022448"/>
    </source>
</evidence>
<feature type="transmembrane region" description="Helical" evidence="7">
    <location>
        <begin position="136"/>
        <end position="158"/>
    </location>
</feature>
<dbReference type="Proteomes" id="UP000641588">
    <property type="component" value="Unassembled WGS sequence"/>
</dbReference>
<evidence type="ECO:0000313" key="9">
    <source>
        <dbReference type="EMBL" id="NOU96824.1"/>
    </source>
</evidence>
<keyword evidence="4 7" id="KW-0812">Transmembrane</keyword>
<dbReference type="CDD" id="cd06261">
    <property type="entry name" value="TM_PBP2"/>
    <property type="match status" value="1"/>
</dbReference>
<evidence type="ECO:0000256" key="6">
    <source>
        <dbReference type="ARBA" id="ARBA00023136"/>
    </source>
</evidence>
<comment type="similarity">
    <text evidence="7">Belongs to the binding-protein-dependent transport system permease family.</text>
</comment>
<proteinExistence type="inferred from homology"/>
<reference evidence="9" key="1">
    <citation type="submission" date="2019-10" db="EMBL/GenBank/DDBJ databases">
        <title>Description of Paenibacillus glebae sp. nov.</title>
        <authorList>
            <person name="Carlier A."/>
            <person name="Qi S."/>
        </authorList>
    </citation>
    <scope>NUCLEOTIDE SEQUENCE</scope>
    <source>
        <strain evidence="9">LMG 31456</strain>
    </source>
</reference>
<dbReference type="PANTHER" id="PTHR43744:SF6">
    <property type="entry name" value="ABC TRANSPORTER PERMEASE PROTEIN YESQ-RELATED"/>
    <property type="match status" value="1"/>
</dbReference>
<keyword evidence="6 7" id="KW-0472">Membrane</keyword>
<dbReference type="Gene3D" id="1.10.3720.10">
    <property type="entry name" value="MetI-like"/>
    <property type="match status" value="1"/>
</dbReference>
<evidence type="ECO:0000256" key="7">
    <source>
        <dbReference type="RuleBase" id="RU363032"/>
    </source>
</evidence>
<dbReference type="PROSITE" id="PS50928">
    <property type="entry name" value="ABC_TM1"/>
    <property type="match status" value="1"/>
</dbReference>
<dbReference type="InterPro" id="IPR035906">
    <property type="entry name" value="MetI-like_sf"/>
</dbReference>
<accession>A0A972GYF9</accession>
<gene>
    <name evidence="9" type="ORF">GC093_26910</name>
</gene>
<feature type="transmembrane region" description="Helical" evidence="7">
    <location>
        <begin position="170"/>
        <end position="189"/>
    </location>
</feature>
<keyword evidence="5 7" id="KW-1133">Transmembrane helix</keyword>
<sequence length="318" mass="36476">MIGLKLKDKQELSILLWLKKAKFVILGREADKGLLFKLFIYLILLDTAYIYLKPVLHMVTTMVKNSTDLLDPSVNWFPRVVYFGNLQEAWEWLKYPKALSLTFIMALSVAILQTISCAVTGYAFARLKVPFKGLMFFFLMLTFIVPMQVTILPNIIYARELGLLNTIYPIIVPAFFGLGLKGALFVIIYRQFFSTQPKELEEAARIDGANVFKIFYKVMMPLAKPAILVVFLFSFVWTWNDFYLPSMYLADIETAPLSMGISRIATALRQQAEQFGPSVTDEAIRMATTFLMIIPPMLLYTFTQRWFIEGVERTGLVE</sequence>
<evidence type="ECO:0000256" key="4">
    <source>
        <dbReference type="ARBA" id="ARBA00022692"/>
    </source>
</evidence>
<keyword evidence="2 7" id="KW-0813">Transport</keyword>
<evidence type="ECO:0000256" key="3">
    <source>
        <dbReference type="ARBA" id="ARBA00022475"/>
    </source>
</evidence>
<comment type="caution">
    <text evidence="9">The sequence shown here is derived from an EMBL/GenBank/DDBJ whole genome shotgun (WGS) entry which is preliminary data.</text>
</comment>
<evidence type="ECO:0000256" key="1">
    <source>
        <dbReference type="ARBA" id="ARBA00004651"/>
    </source>
</evidence>
<feature type="domain" description="ABC transmembrane type-1" evidence="8">
    <location>
        <begin position="99"/>
        <end position="303"/>
    </location>
</feature>
<dbReference type="SUPFAM" id="SSF161098">
    <property type="entry name" value="MetI-like"/>
    <property type="match status" value="1"/>
</dbReference>
<keyword evidence="3" id="KW-1003">Cell membrane</keyword>
<dbReference type="InterPro" id="IPR000515">
    <property type="entry name" value="MetI-like"/>
</dbReference>
<dbReference type="GO" id="GO:0055085">
    <property type="term" value="P:transmembrane transport"/>
    <property type="evidence" value="ECO:0007669"/>
    <property type="project" value="InterPro"/>
</dbReference>
<dbReference type="Pfam" id="PF00528">
    <property type="entry name" value="BPD_transp_1"/>
    <property type="match status" value="1"/>
</dbReference>
<name>A0A972GYF9_9BACL</name>
<feature type="transmembrane region" description="Helical" evidence="7">
    <location>
        <begin position="222"/>
        <end position="239"/>
    </location>
</feature>
<comment type="subcellular location">
    <subcellularLocation>
        <location evidence="1 7">Cell membrane</location>
        <topology evidence="1 7">Multi-pass membrane protein</topology>
    </subcellularLocation>
</comment>
<protein>
    <submittedName>
        <fullName evidence="9">ABC transporter permease subunit</fullName>
    </submittedName>
</protein>
<evidence type="ECO:0000259" key="8">
    <source>
        <dbReference type="PROSITE" id="PS50928"/>
    </source>
</evidence>
<feature type="transmembrane region" description="Helical" evidence="7">
    <location>
        <begin position="98"/>
        <end position="124"/>
    </location>
</feature>
<dbReference type="RefSeq" id="WP_171655064.1">
    <property type="nucleotide sequence ID" value="NZ_WHOD01000102.1"/>
</dbReference>
<keyword evidence="10" id="KW-1185">Reference proteome</keyword>
<organism evidence="9 10">
    <name type="scientific">Paenibacillus foliorum</name>
    <dbReference type="NCBI Taxonomy" id="2654974"/>
    <lineage>
        <taxon>Bacteria</taxon>
        <taxon>Bacillati</taxon>
        <taxon>Bacillota</taxon>
        <taxon>Bacilli</taxon>
        <taxon>Bacillales</taxon>
        <taxon>Paenibacillaceae</taxon>
        <taxon>Paenibacillus</taxon>
    </lineage>
</organism>